<feature type="region of interest" description="Disordered" evidence="1">
    <location>
        <begin position="1"/>
        <end position="24"/>
    </location>
</feature>
<evidence type="ECO:0000313" key="3">
    <source>
        <dbReference type="Proteomes" id="UP000296049"/>
    </source>
</evidence>
<evidence type="ECO:0000256" key="1">
    <source>
        <dbReference type="SAM" id="MobiDB-lite"/>
    </source>
</evidence>
<feature type="region of interest" description="Disordered" evidence="1">
    <location>
        <begin position="51"/>
        <end position="131"/>
    </location>
</feature>
<name>R0JGW5_ANAPL</name>
<dbReference type="Proteomes" id="UP000296049">
    <property type="component" value="Unassembled WGS sequence"/>
</dbReference>
<protein>
    <submittedName>
        <fullName evidence="2">Uncharacterized protein</fullName>
    </submittedName>
</protein>
<gene>
    <name evidence="2" type="ORF">Anapl_07439</name>
</gene>
<accession>R0JGW5</accession>
<dbReference type="AlphaFoldDB" id="R0JGW5"/>
<feature type="region of interest" description="Disordered" evidence="1">
    <location>
        <begin position="331"/>
        <end position="357"/>
    </location>
</feature>
<feature type="region of interest" description="Disordered" evidence="1">
    <location>
        <begin position="406"/>
        <end position="425"/>
    </location>
</feature>
<reference evidence="3" key="1">
    <citation type="journal article" date="2013" name="Nat. Genet.">
        <title>The duck genome and transcriptome provide insight into an avian influenza virus reservoir species.</title>
        <authorList>
            <person name="Huang Y."/>
            <person name="Li Y."/>
            <person name="Burt D.W."/>
            <person name="Chen H."/>
            <person name="Zhang Y."/>
            <person name="Qian W."/>
            <person name="Kim H."/>
            <person name="Gan S."/>
            <person name="Zhao Y."/>
            <person name="Li J."/>
            <person name="Yi K."/>
            <person name="Feng H."/>
            <person name="Zhu P."/>
            <person name="Li B."/>
            <person name="Liu Q."/>
            <person name="Fairley S."/>
            <person name="Magor K.E."/>
            <person name="Du Z."/>
            <person name="Hu X."/>
            <person name="Goodman L."/>
            <person name="Tafer H."/>
            <person name="Vignal A."/>
            <person name="Lee T."/>
            <person name="Kim K.W."/>
            <person name="Sheng Z."/>
            <person name="An Y."/>
            <person name="Searle S."/>
            <person name="Herrero J."/>
            <person name="Groenen M.A."/>
            <person name="Crooijmans R.P."/>
            <person name="Faraut T."/>
            <person name="Cai Q."/>
            <person name="Webster R.G."/>
            <person name="Aldridge J.R."/>
            <person name="Warren W.C."/>
            <person name="Bartschat S."/>
            <person name="Kehr S."/>
            <person name="Marz M."/>
            <person name="Stadler P.F."/>
            <person name="Smith J."/>
            <person name="Kraus R.H."/>
            <person name="Zhao Y."/>
            <person name="Ren L."/>
            <person name="Fei J."/>
            <person name="Morisson M."/>
            <person name="Kaiser P."/>
            <person name="Griffin D.K."/>
            <person name="Rao M."/>
            <person name="Pitel F."/>
            <person name="Wang J."/>
            <person name="Li N."/>
        </authorList>
    </citation>
    <scope>NUCLEOTIDE SEQUENCE [LARGE SCALE GENOMIC DNA]</scope>
</reference>
<organism evidence="2 3">
    <name type="scientific">Anas platyrhynchos</name>
    <name type="common">Mallard</name>
    <name type="synonym">Anas boschas</name>
    <dbReference type="NCBI Taxonomy" id="8839"/>
    <lineage>
        <taxon>Eukaryota</taxon>
        <taxon>Metazoa</taxon>
        <taxon>Chordata</taxon>
        <taxon>Craniata</taxon>
        <taxon>Vertebrata</taxon>
        <taxon>Euteleostomi</taxon>
        <taxon>Archelosauria</taxon>
        <taxon>Archosauria</taxon>
        <taxon>Dinosauria</taxon>
        <taxon>Saurischia</taxon>
        <taxon>Theropoda</taxon>
        <taxon>Coelurosauria</taxon>
        <taxon>Aves</taxon>
        <taxon>Neognathae</taxon>
        <taxon>Galloanserae</taxon>
        <taxon>Anseriformes</taxon>
        <taxon>Anatidae</taxon>
        <taxon>Anatinae</taxon>
        <taxon>Anas</taxon>
    </lineage>
</organism>
<feature type="region of interest" description="Disordered" evidence="1">
    <location>
        <begin position="147"/>
        <end position="180"/>
    </location>
</feature>
<evidence type="ECO:0000313" key="2">
    <source>
        <dbReference type="EMBL" id="EOA96226.1"/>
    </source>
</evidence>
<proteinExistence type="predicted"/>
<keyword evidence="3" id="KW-1185">Reference proteome</keyword>
<sequence>MENNPAQVQPGVHPYDLSSCQTEPSLPRCLEEEAPEPVLFPEPLHWQRTRQCRRAGSQLPAQTVLQAVPRHCSDTSPDPVRKEESVPSSAQTEVLTGREDTDGGEQGPSAGGEQAAPRHLNVPVSPASSFPAQSPARLYLEKGAGEHRVHPEVSSAGSPTDTRDHEKEGRKRKAPGLHCLGGRRITPLAASRETTCRSRLMTAGPAGARALPEEELKRSLSTAICAEAESFLTDKKAKPGFLSDLRIRILLINVVYLRGNPPNIAHAPYGSSHHTVVMLSLSLLLSAMRPGDTFGLQLVETSLIKVRAAEAALAQAAPRMPKITQDRFAPLAQGEEMGRDKNQDGAEEEETTASSHVCTTNLHEIAATRPSKKQPLNTSHSCMLLLLKPVPFSPHTSAFSMAPWMETSPAQPPEHPTLSSSLQWNRTQHSRLQTQQEQEPGHRYALCSPQPAQRCRVPVEAVRGVSRARTLLAGPLFTPSYHKQLQELKDVPVTWTWDGKGPMKIITVKFRWRSSAQKYGKKSLVSQERLCVCLQTKPDLTSFIIIAQAAAKFPQVLSGVVPSEEQRFADGEIGPRGPGCGMTTACVPPGCPLHPGQPAWRVSAVLLSARHVSSATEAPAQQSYELFPKAVASGTQPVVDGKPQNISKAAPITKLFCKNVDTTEMCKNSIRTDLHSGTDEILLFPPLTSPYPVRSSPTLFHLNYARGCNSFFTQITKYSFCILWAHDPAGQSVNKKSLRQSFVLCNGRQPSPPLGNNAKERENTASSVSLSCTASGMLYLRAMLLHGLVDIEQPVDRSIVQLRCNAMSIKALVTKSVRGKAVLSISVTQSKFISPLSLELWAASLEHSKTQRRKQDRCSSSPRKHTCNVVTFRGLAQTQPHSTSHTPHSDCSLILRHSSRMRKTFLISTLPLLLPEGVLVGLDMRISALVYASQNNHCCQLQAFPVTVQNVSHFGNTCAVNSDGLGSLHVKSPSSPAKHHRLSCSLSTGPLAFPEARSAECRGDEKHLPNCRGKRFAFAFQAEWFGDSGNMPTTSGVERDTCADRTELLIRL</sequence>
<dbReference type="EMBL" id="KB744042">
    <property type="protein sequence ID" value="EOA96226.1"/>
    <property type="molecule type" value="Genomic_DNA"/>
</dbReference>